<dbReference type="PANTHER" id="PTHR43673">
    <property type="entry name" value="NAD(P)H NITROREDUCTASE YDGI-RELATED"/>
    <property type="match status" value="1"/>
</dbReference>
<proteinExistence type="inferred from homology"/>
<dbReference type="Gene3D" id="3.40.109.10">
    <property type="entry name" value="NADH Oxidase"/>
    <property type="match status" value="1"/>
</dbReference>
<protein>
    <submittedName>
        <fullName evidence="7">Nitroreductase family protein</fullName>
    </submittedName>
</protein>
<evidence type="ECO:0000259" key="6">
    <source>
        <dbReference type="Pfam" id="PF00881"/>
    </source>
</evidence>
<keyword evidence="5" id="KW-0560">Oxidoreductase</keyword>
<comment type="similarity">
    <text evidence="2">Belongs to the nitroreductase family.</text>
</comment>
<evidence type="ECO:0000256" key="2">
    <source>
        <dbReference type="ARBA" id="ARBA00007118"/>
    </source>
</evidence>
<dbReference type="SMR" id="A2FGI6"/>
<gene>
    <name evidence="7" type="ORF">TVAG_052580</name>
</gene>
<evidence type="ECO:0000313" key="7">
    <source>
        <dbReference type="EMBL" id="EAX96000.1"/>
    </source>
</evidence>
<keyword evidence="3" id="KW-0285">Flavoprotein</keyword>
<dbReference type="RefSeq" id="XP_001308930.1">
    <property type="nucleotide sequence ID" value="XM_001308929.1"/>
</dbReference>
<reference evidence="7" key="2">
    <citation type="journal article" date="2007" name="Science">
        <title>Draft genome sequence of the sexually transmitted pathogen Trichomonas vaginalis.</title>
        <authorList>
            <person name="Carlton J.M."/>
            <person name="Hirt R.P."/>
            <person name="Silva J.C."/>
            <person name="Delcher A.L."/>
            <person name="Schatz M."/>
            <person name="Zhao Q."/>
            <person name="Wortman J.R."/>
            <person name="Bidwell S.L."/>
            <person name="Alsmark U.C.M."/>
            <person name="Besteiro S."/>
            <person name="Sicheritz-Ponten T."/>
            <person name="Noel C.J."/>
            <person name="Dacks J.B."/>
            <person name="Foster P.G."/>
            <person name="Simillion C."/>
            <person name="Van de Peer Y."/>
            <person name="Miranda-Saavedra D."/>
            <person name="Barton G.J."/>
            <person name="Westrop G.D."/>
            <person name="Mueller S."/>
            <person name="Dessi D."/>
            <person name="Fiori P.L."/>
            <person name="Ren Q."/>
            <person name="Paulsen I."/>
            <person name="Zhang H."/>
            <person name="Bastida-Corcuera F.D."/>
            <person name="Simoes-Barbosa A."/>
            <person name="Brown M.T."/>
            <person name="Hayes R.D."/>
            <person name="Mukherjee M."/>
            <person name="Okumura C.Y."/>
            <person name="Schneider R."/>
            <person name="Smith A.J."/>
            <person name="Vanacova S."/>
            <person name="Villalvazo M."/>
            <person name="Haas B.J."/>
            <person name="Pertea M."/>
            <person name="Feldblyum T.V."/>
            <person name="Utterback T.R."/>
            <person name="Shu C.L."/>
            <person name="Osoegawa K."/>
            <person name="de Jong P.J."/>
            <person name="Hrdy I."/>
            <person name="Horvathova L."/>
            <person name="Zubacova Z."/>
            <person name="Dolezal P."/>
            <person name="Malik S.B."/>
            <person name="Logsdon J.M. Jr."/>
            <person name="Henze K."/>
            <person name="Gupta A."/>
            <person name="Wang C.C."/>
            <person name="Dunne R.L."/>
            <person name="Upcroft J.A."/>
            <person name="Upcroft P."/>
            <person name="White O."/>
            <person name="Salzberg S.L."/>
            <person name="Tang P."/>
            <person name="Chiu C.-H."/>
            <person name="Lee Y.-S."/>
            <person name="Embley T.M."/>
            <person name="Coombs G.H."/>
            <person name="Mottram J.C."/>
            <person name="Tachezy J."/>
            <person name="Fraser-Liggett C.M."/>
            <person name="Johnson P.J."/>
        </authorList>
    </citation>
    <scope>NUCLEOTIDE SEQUENCE [LARGE SCALE GENOMIC DNA]</scope>
    <source>
        <strain evidence="7">G3</strain>
    </source>
</reference>
<dbReference type="eggNOG" id="ENOG502T1S5">
    <property type="taxonomic scope" value="Eukaryota"/>
</dbReference>
<accession>A2FGI6</accession>
<dbReference type="InterPro" id="IPR029479">
    <property type="entry name" value="Nitroreductase"/>
</dbReference>
<dbReference type="OrthoDB" id="2138173at2759"/>
<name>A2FGI6_TRIV3</name>
<dbReference type="VEuPathDB" id="TrichDB:TVAGG3_0444150"/>
<dbReference type="KEGG" id="tva:4753765"/>
<dbReference type="VEuPathDB" id="TrichDB:TVAG_052580"/>
<evidence type="ECO:0000313" key="8">
    <source>
        <dbReference type="Proteomes" id="UP000001542"/>
    </source>
</evidence>
<dbReference type="EMBL" id="DS113779">
    <property type="protein sequence ID" value="EAX96000.1"/>
    <property type="molecule type" value="Genomic_DNA"/>
</dbReference>
<comment type="cofactor">
    <cofactor evidence="1">
        <name>FMN</name>
        <dbReference type="ChEBI" id="CHEBI:58210"/>
    </cofactor>
</comment>
<dbReference type="Proteomes" id="UP000001542">
    <property type="component" value="Unassembled WGS sequence"/>
</dbReference>
<evidence type="ECO:0000256" key="5">
    <source>
        <dbReference type="ARBA" id="ARBA00023002"/>
    </source>
</evidence>
<dbReference type="GO" id="GO:0016491">
    <property type="term" value="F:oxidoreductase activity"/>
    <property type="evidence" value="ECO:0007669"/>
    <property type="project" value="UniProtKB-KW"/>
</dbReference>
<dbReference type="Pfam" id="PF00881">
    <property type="entry name" value="Nitroreductase"/>
    <property type="match status" value="1"/>
</dbReference>
<organism evidence="7 8">
    <name type="scientific">Trichomonas vaginalis (strain ATCC PRA-98 / G3)</name>
    <dbReference type="NCBI Taxonomy" id="412133"/>
    <lineage>
        <taxon>Eukaryota</taxon>
        <taxon>Metamonada</taxon>
        <taxon>Parabasalia</taxon>
        <taxon>Trichomonadida</taxon>
        <taxon>Trichomonadidae</taxon>
        <taxon>Trichomonas</taxon>
    </lineage>
</organism>
<dbReference type="AlphaFoldDB" id="A2FGI6"/>
<evidence type="ECO:0000256" key="1">
    <source>
        <dbReference type="ARBA" id="ARBA00001917"/>
    </source>
</evidence>
<dbReference type="SUPFAM" id="SSF55469">
    <property type="entry name" value="FMN-dependent nitroreductase-like"/>
    <property type="match status" value="1"/>
</dbReference>
<reference evidence="7" key="1">
    <citation type="submission" date="2006-10" db="EMBL/GenBank/DDBJ databases">
        <authorList>
            <person name="Amadeo P."/>
            <person name="Zhao Q."/>
            <person name="Wortman J."/>
            <person name="Fraser-Liggett C."/>
            <person name="Carlton J."/>
        </authorList>
    </citation>
    <scope>NUCLEOTIDE SEQUENCE</scope>
    <source>
        <strain evidence="7">G3</strain>
    </source>
</reference>
<evidence type="ECO:0000256" key="3">
    <source>
        <dbReference type="ARBA" id="ARBA00022630"/>
    </source>
</evidence>
<dbReference type="CDD" id="cd02062">
    <property type="entry name" value="Nitro_FMN_reductase"/>
    <property type="match status" value="1"/>
</dbReference>
<keyword evidence="4" id="KW-0288">FMN</keyword>
<dbReference type="PANTHER" id="PTHR43673:SF2">
    <property type="entry name" value="NITROREDUCTASE"/>
    <property type="match status" value="1"/>
</dbReference>
<dbReference type="InterPro" id="IPR000415">
    <property type="entry name" value="Nitroreductase-like"/>
</dbReference>
<feature type="domain" description="Nitroreductase" evidence="6">
    <location>
        <begin position="7"/>
        <end position="160"/>
    </location>
</feature>
<evidence type="ECO:0000256" key="4">
    <source>
        <dbReference type="ARBA" id="ARBA00022643"/>
    </source>
</evidence>
<keyword evidence="8" id="KW-1185">Reference proteome</keyword>
<sequence>MSVFDAIDTRRTIRQYDQSFVPPKEHVKKIAEAAIKSPTGYNRQGVDLLVVTNKDIINNMNDKVFDALDEDAKNYFRTRKELGLEKFITCDAPVLYVLYANGKTDDVYARLDAGIMAESILLTATSLGYATMPIGTFMIGDLSEYGIPKDKVLLAIAMGKARAGIEIPPCDRNTKITYLE</sequence>
<dbReference type="InParanoid" id="A2FGI6"/>